<dbReference type="AlphaFoldDB" id="A0AAW5LIV9"/>
<evidence type="ECO:0000259" key="8">
    <source>
        <dbReference type="Pfam" id="PF13726"/>
    </source>
</evidence>
<feature type="domain" description="Na+/H+ antiporter NhaC-like C-terminal" evidence="7">
    <location>
        <begin position="157"/>
        <end position="438"/>
    </location>
</feature>
<protein>
    <submittedName>
        <fullName evidence="9">Na+/H+ antiporter family protein</fullName>
    </submittedName>
</protein>
<evidence type="ECO:0000256" key="3">
    <source>
        <dbReference type="ARBA" id="ARBA00022692"/>
    </source>
</evidence>
<evidence type="ECO:0000313" key="9">
    <source>
        <dbReference type="EMBL" id="MCQ9302570.1"/>
    </source>
</evidence>
<feature type="transmembrane region" description="Helical" evidence="6">
    <location>
        <begin position="128"/>
        <end position="147"/>
    </location>
</feature>
<feature type="transmembrane region" description="Helical" evidence="6">
    <location>
        <begin position="105"/>
        <end position="122"/>
    </location>
</feature>
<evidence type="ECO:0000256" key="6">
    <source>
        <dbReference type="SAM" id="Phobius"/>
    </source>
</evidence>
<dbReference type="InterPro" id="IPR052576">
    <property type="entry name" value="AA_Transporter-Related"/>
</dbReference>
<comment type="caution">
    <text evidence="9">The sequence shown here is derived from an EMBL/GenBank/DDBJ whole genome shotgun (WGS) entry which is preliminary data.</text>
</comment>
<evidence type="ECO:0000256" key="2">
    <source>
        <dbReference type="ARBA" id="ARBA00022475"/>
    </source>
</evidence>
<accession>A0AAW5LIV9</accession>
<keyword evidence="2" id="KW-1003">Cell membrane</keyword>
<name>A0AAW5LIV9_MAMSC</name>
<gene>
    <name evidence="9" type="ORF">NQ032_02920</name>
</gene>
<feature type="transmembrane region" description="Helical" evidence="6">
    <location>
        <begin position="264"/>
        <end position="284"/>
    </location>
</feature>
<reference evidence="9" key="1">
    <citation type="submission" date="2022-07" db="EMBL/GenBank/DDBJ databases">
        <title>Bacterial species isolated from the porcine tonsil microbiota.</title>
        <authorList>
            <person name="Oliveira I.M.F."/>
        </authorList>
    </citation>
    <scope>NUCLEOTIDE SEQUENCE</scope>
    <source>
        <strain evidence="9">8QC2O2</strain>
    </source>
</reference>
<dbReference type="Proteomes" id="UP001204068">
    <property type="component" value="Unassembled WGS sequence"/>
</dbReference>
<feature type="transmembrane region" description="Helical" evidence="6">
    <location>
        <begin position="241"/>
        <end position="258"/>
    </location>
</feature>
<dbReference type="Pfam" id="PF13726">
    <property type="entry name" value="Na_H_antiport_2"/>
    <property type="match status" value="1"/>
</dbReference>
<keyword evidence="5 6" id="KW-0472">Membrane</keyword>
<evidence type="ECO:0000256" key="5">
    <source>
        <dbReference type="ARBA" id="ARBA00023136"/>
    </source>
</evidence>
<feature type="transmembrane region" description="Helical" evidence="6">
    <location>
        <begin position="426"/>
        <end position="443"/>
    </location>
</feature>
<dbReference type="Pfam" id="PF03553">
    <property type="entry name" value="Na_H_antiporter"/>
    <property type="match status" value="1"/>
</dbReference>
<keyword evidence="4 6" id="KW-1133">Transmembrane helix</keyword>
<dbReference type="InterPro" id="IPR018461">
    <property type="entry name" value="Na/H_Antiport_NhaC-like_C"/>
</dbReference>
<evidence type="ECO:0000259" key="7">
    <source>
        <dbReference type="Pfam" id="PF03553"/>
    </source>
</evidence>
<evidence type="ECO:0000256" key="4">
    <source>
        <dbReference type="ARBA" id="ARBA00022989"/>
    </source>
</evidence>
<sequence length="444" mass="47796">MERVFLEINAVLVAVIVMIILCLMRLNVVLSIFIGALTGGLLSGMSVDKVISTFGKTIVDGSEVALSYALLGGFAALISYSGITDYIVGKIITSMKKENSQKSRVKIKILLVAVLLVISVLSQNVIPVHIAFIPILIPPLLSLFNELQMDRRLIATVIGFGLCFPYILFPYGYGHIFQSIIFDAFGKANVDIEFNSIWKAMLIPSMGYVFGLIVAIIMYWKPRTYKTIKVEEDEETKTLKPYPLIVTGLAILGTFVVQTLTESMIFGALAGILIFFFSGLYNWRDLDAKLVEGIQIMAYIGVVILTANGFAGVMSATNEVGSLVESLASITGDNKAFSIIMMYVIGLVVTLGIGSSFATIPIIASLFIPFGQEIGLSTMALIAVIGTAGALGDSGSPASDSTLGPTAGLNVDGEHDHIRDTCIPNFLIYNIPLIIFGFIAAMVL</sequence>
<evidence type="ECO:0000313" key="10">
    <source>
        <dbReference type="Proteomes" id="UP001204068"/>
    </source>
</evidence>
<feature type="domain" description="Putative Na+/H+ antiporter N-terminal" evidence="8">
    <location>
        <begin position="9"/>
        <end position="94"/>
    </location>
</feature>
<feature type="transmembrane region" description="Helical" evidence="6">
    <location>
        <begin position="296"/>
        <end position="316"/>
    </location>
</feature>
<keyword evidence="3 6" id="KW-0812">Transmembrane</keyword>
<dbReference type="GO" id="GO:0005886">
    <property type="term" value="C:plasma membrane"/>
    <property type="evidence" value="ECO:0007669"/>
    <property type="project" value="UniProtKB-SubCell"/>
</dbReference>
<dbReference type="InterPro" id="IPR032813">
    <property type="entry name" value="Na_H_antiport_N"/>
</dbReference>
<feature type="transmembrane region" description="Helical" evidence="6">
    <location>
        <begin position="65"/>
        <end position="84"/>
    </location>
</feature>
<dbReference type="PANTHER" id="PTHR37821">
    <property type="entry name" value="AMINO ACID TRANSPORTER YUIF-RELATED"/>
    <property type="match status" value="1"/>
</dbReference>
<feature type="transmembrane region" description="Helical" evidence="6">
    <location>
        <begin position="154"/>
        <end position="177"/>
    </location>
</feature>
<feature type="transmembrane region" description="Helical" evidence="6">
    <location>
        <begin position="197"/>
        <end position="220"/>
    </location>
</feature>
<dbReference type="PANTHER" id="PTHR37821:SF1">
    <property type="entry name" value="AMINO ACID TRANSPORTER YUIF-RELATED"/>
    <property type="match status" value="1"/>
</dbReference>
<comment type="subcellular location">
    <subcellularLocation>
        <location evidence="1">Cell membrane</location>
        <topology evidence="1">Multi-pass membrane protein</topology>
    </subcellularLocation>
</comment>
<feature type="transmembrane region" description="Helical" evidence="6">
    <location>
        <begin position="336"/>
        <end position="367"/>
    </location>
</feature>
<organism evidence="9 10">
    <name type="scientific">Mammaliicoccus sciuri</name>
    <name type="common">Staphylococcus sciuri</name>
    <dbReference type="NCBI Taxonomy" id="1296"/>
    <lineage>
        <taxon>Bacteria</taxon>
        <taxon>Bacillati</taxon>
        <taxon>Bacillota</taxon>
        <taxon>Bacilli</taxon>
        <taxon>Bacillales</taxon>
        <taxon>Staphylococcaceae</taxon>
        <taxon>Mammaliicoccus</taxon>
    </lineage>
</organism>
<feature type="transmembrane region" description="Helical" evidence="6">
    <location>
        <begin position="12"/>
        <end position="45"/>
    </location>
</feature>
<evidence type="ECO:0000256" key="1">
    <source>
        <dbReference type="ARBA" id="ARBA00004651"/>
    </source>
</evidence>
<proteinExistence type="predicted"/>
<dbReference type="EMBL" id="JANILD010000001">
    <property type="protein sequence ID" value="MCQ9302570.1"/>
    <property type="molecule type" value="Genomic_DNA"/>
</dbReference>
<dbReference type="RefSeq" id="WP_179296624.1">
    <property type="nucleotide sequence ID" value="NZ_JACDQV010000001.1"/>
</dbReference>